<keyword evidence="3 6" id="KW-0812">Transmembrane</keyword>
<comment type="similarity">
    <text evidence="2">Belongs to the nurim family.</text>
</comment>
<organism evidence="7 8">
    <name type="scientific">Terrabacter lapilli</name>
    <dbReference type="NCBI Taxonomy" id="436231"/>
    <lineage>
        <taxon>Bacteria</taxon>
        <taxon>Bacillati</taxon>
        <taxon>Actinomycetota</taxon>
        <taxon>Actinomycetes</taxon>
        <taxon>Micrococcales</taxon>
        <taxon>Intrasporangiaceae</taxon>
        <taxon>Terrabacter</taxon>
    </lineage>
</organism>
<dbReference type="RefSeq" id="WP_344063256.1">
    <property type="nucleotide sequence ID" value="NZ_BAAAPU010000007.1"/>
</dbReference>
<name>A0ABN2SCH9_9MICO</name>
<evidence type="ECO:0000313" key="8">
    <source>
        <dbReference type="Proteomes" id="UP001500013"/>
    </source>
</evidence>
<dbReference type="Proteomes" id="UP001500013">
    <property type="component" value="Unassembled WGS sequence"/>
</dbReference>
<feature type="transmembrane region" description="Helical" evidence="6">
    <location>
        <begin position="43"/>
        <end position="65"/>
    </location>
</feature>
<evidence type="ECO:0000256" key="4">
    <source>
        <dbReference type="ARBA" id="ARBA00022989"/>
    </source>
</evidence>
<feature type="transmembrane region" description="Helical" evidence="6">
    <location>
        <begin position="12"/>
        <end position="37"/>
    </location>
</feature>
<dbReference type="InterPro" id="IPR033580">
    <property type="entry name" value="Nurim-like"/>
</dbReference>
<evidence type="ECO:0000256" key="1">
    <source>
        <dbReference type="ARBA" id="ARBA00004141"/>
    </source>
</evidence>
<feature type="transmembrane region" description="Helical" evidence="6">
    <location>
        <begin position="123"/>
        <end position="145"/>
    </location>
</feature>
<sequence length="248" mass="26809">MKRTLLLGYAALAYVLFVAVLAWAVAFVADVGVVVGIDHGPRVATGAAIAVDLALLGAFAVHHSVMARPSAKRVLTRFVPAAAERSTYVLSADLLLALVFWQWRPVGGTLWDVSAQPWRGLLWTLYLAGWALAVASTFLVDHLDLVGLRQAGARDYVPPGFTTRGLYALVRHPLMLGLLVAFWATPTMSGGHLLFAAAATAYILVGIRFEEADLRRSIGAPYVDYARRTPALLPVRRRAVPGARVNEL</sequence>
<reference evidence="7 8" key="1">
    <citation type="journal article" date="2019" name="Int. J. Syst. Evol. Microbiol.">
        <title>The Global Catalogue of Microorganisms (GCM) 10K type strain sequencing project: providing services to taxonomists for standard genome sequencing and annotation.</title>
        <authorList>
            <consortium name="The Broad Institute Genomics Platform"/>
            <consortium name="The Broad Institute Genome Sequencing Center for Infectious Disease"/>
            <person name="Wu L."/>
            <person name="Ma J."/>
        </authorList>
    </citation>
    <scope>NUCLEOTIDE SEQUENCE [LARGE SCALE GENOMIC DNA]</scope>
    <source>
        <strain evidence="7 8">JCM 15628</strain>
    </source>
</reference>
<keyword evidence="5 6" id="KW-0472">Membrane</keyword>
<evidence type="ECO:0000256" key="6">
    <source>
        <dbReference type="SAM" id="Phobius"/>
    </source>
</evidence>
<accession>A0ABN2SCH9</accession>
<keyword evidence="4 6" id="KW-1133">Transmembrane helix</keyword>
<evidence type="ECO:0000313" key="7">
    <source>
        <dbReference type="EMBL" id="GAA1984053.1"/>
    </source>
</evidence>
<feature type="transmembrane region" description="Helical" evidence="6">
    <location>
        <begin position="166"/>
        <end position="184"/>
    </location>
</feature>
<comment type="subcellular location">
    <subcellularLocation>
        <location evidence="1">Membrane</location>
        <topology evidence="1">Multi-pass membrane protein</topology>
    </subcellularLocation>
</comment>
<dbReference type="EMBL" id="BAAAPU010000007">
    <property type="protein sequence ID" value="GAA1984053.1"/>
    <property type="molecule type" value="Genomic_DNA"/>
</dbReference>
<evidence type="ECO:0000256" key="5">
    <source>
        <dbReference type="ARBA" id="ARBA00023136"/>
    </source>
</evidence>
<keyword evidence="8" id="KW-1185">Reference proteome</keyword>
<comment type="caution">
    <text evidence="7">The sequence shown here is derived from an EMBL/GenBank/DDBJ whole genome shotgun (WGS) entry which is preliminary data.</text>
</comment>
<dbReference type="Gene3D" id="1.20.120.1630">
    <property type="match status" value="1"/>
</dbReference>
<evidence type="ECO:0000256" key="3">
    <source>
        <dbReference type="ARBA" id="ARBA00022692"/>
    </source>
</evidence>
<evidence type="ECO:0000256" key="2">
    <source>
        <dbReference type="ARBA" id="ARBA00010631"/>
    </source>
</evidence>
<gene>
    <name evidence="7" type="ORF">GCM10009817_26850</name>
</gene>
<proteinExistence type="inferred from homology"/>
<protein>
    <submittedName>
        <fullName evidence="7">Isoprenylcysteine carboxylmethyltransferase family protein</fullName>
    </submittedName>
</protein>
<feature type="transmembrane region" description="Helical" evidence="6">
    <location>
        <begin position="86"/>
        <end position="103"/>
    </location>
</feature>
<feature type="transmembrane region" description="Helical" evidence="6">
    <location>
        <begin position="190"/>
        <end position="209"/>
    </location>
</feature>
<dbReference type="PANTHER" id="PTHR31040:SF1">
    <property type="entry name" value="NURIM"/>
    <property type="match status" value="1"/>
</dbReference>
<dbReference type="PANTHER" id="PTHR31040">
    <property type="entry name" value="NURIM"/>
    <property type="match status" value="1"/>
</dbReference>